<evidence type="ECO:0000256" key="1">
    <source>
        <dbReference type="SAM" id="Phobius"/>
    </source>
</evidence>
<comment type="caution">
    <text evidence="2">The sequence shown here is derived from an EMBL/GenBank/DDBJ whole genome shotgun (WGS) entry which is preliminary data.</text>
</comment>
<feature type="transmembrane region" description="Helical" evidence="1">
    <location>
        <begin position="99"/>
        <end position="120"/>
    </location>
</feature>
<keyword evidence="1" id="KW-0812">Transmembrane</keyword>
<reference evidence="3" key="1">
    <citation type="journal article" date="2018" name="Nat. Plants">
        <title>Whole-genome landscape of Medicago truncatula symbiotic genes.</title>
        <authorList>
            <person name="Pecrix Y."/>
            <person name="Staton S.E."/>
            <person name="Sallet E."/>
            <person name="Lelandais-Briere C."/>
            <person name="Moreau S."/>
            <person name="Carrere S."/>
            <person name="Blein T."/>
            <person name="Jardinaud M.F."/>
            <person name="Latrasse D."/>
            <person name="Zouine M."/>
            <person name="Zahm M."/>
            <person name="Kreplak J."/>
            <person name="Mayjonade B."/>
            <person name="Satge C."/>
            <person name="Perez M."/>
            <person name="Cauet S."/>
            <person name="Marande W."/>
            <person name="Chantry-Darmon C."/>
            <person name="Lopez-Roques C."/>
            <person name="Bouchez O."/>
            <person name="Berard A."/>
            <person name="Debelle F."/>
            <person name="Munos S."/>
            <person name="Bendahmane A."/>
            <person name="Berges H."/>
            <person name="Niebel A."/>
            <person name="Buitink J."/>
            <person name="Frugier F."/>
            <person name="Benhamed M."/>
            <person name="Crespi M."/>
            <person name="Gouzy J."/>
            <person name="Gamas P."/>
        </authorList>
    </citation>
    <scope>NUCLEOTIDE SEQUENCE [LARGE SCALE GENOMIC DNA]</scope>
    <source>
        <strain evidence="3">cv. Jemalong A17</strain>
    </source>
</reference>
<keyword evidence="1" id="KW-1133">Transmembrane helix</keyword>
<protein>
    <recommendedName>
        <fullName evidence="4">Transmembrane protein</fullName>
    </recommendedName>
</protein>
<evidence type="ECO:0000313" key="3">
    <source>
        <dbReference type="Proteomes" id="UP000265566"/>
    </source>
</evidence>
<accession>A0A396GQ46</accession>
<feature type="transmembrane region" description="Helical" evidence="1">
    <location>
        <begin position="55"/>
        <end position="79"/>
    </location>
</feature>
<sequence>MASLSACRTMTEVLVDFLIITSFASSSWLLFLLFLSSSWSSSPSILGGSSKLDKIFFFFFFLADVVFPGYTNRFFLFILSSSFCGCSSSGSERYVLIEIRVKFVSDFSFFLVVIVFVFFFESILTPEQFILLNFVVEKLGKTFTSCRSRCTIQE</sequence>
<feature type="transmembrane region" description="Helical" evidence="1">
    <location>
        <begin position="12"/>
        <end position="35"/>
    </location>
</feature>
<dbReference type="EMBL" id="PSQE01000008">
    <property type="protein sequence ID" value="RHN42291.1"/>
    <property type="molecule type" value="Genomic_DNA"/>
</dbReference>
<dbReference type="Gramene" id="rna48715">
    <property type="protein sequence ID" value="RHN42291.1"/>
    <property type="gene ID" value="gene48715"/>
</dbReference>
<keyword evidence="1" id="KW-0472">Membrane</keyword>
<dbReference type="AlphaFoldDB" id="A0A396GQ46"/>
<organism evidence="2 3">
    <name type="scientific">Medicago truncatula</name>
    <name type="common">Barrel medic</name>
    <name type="synonym">Medicago tribuloides</name>
    <dbReference type="NCBI Taxonomy" id="3880"/>
    <lineage>
        <taxon>Eukaryota</taxon>
        <taxon>Viridiplantae</taxon>
        <taxon>Streptophyta</taxon>
        <taxon>Embryophyta</taxon>
        <taxon>Tracheophyta</taxon>
        <taxon>Spermatophyta</taxon>
        <taxon>Magnoliopsida</taxon>
        <taxon>eudicotyledons</taxon>
        <taxon>Gunneridae</taxon>
        <taxon>Pentapetalae</taxon>
        <taxon>rosids</taxon>
        <taxon>fabids</taxon>
        <taxon>Fabales</taxon>
        <taxon>Fabaceae</taxon>
        <taxon>Papilionoideae</taxon>
        <taxon>50 kb inversion clade</taxon>
        <taxon>NPAAA clade</taxon>
        <taxon>Hologalegina</taxon>
        <taxon>IRL clade</taxon>
        <taxon>Trifolieae</taxon>
        <taxon>Medicago</taxon>
    </lineage>
</organism>
<proteinExistence type="predicted"/>
<evidence type="ECO:0000313" key="2">
    <source>
        <dbReference type="EMBL" id="RHN42291.1"/>
    </source>
</evidence>
<name>A0A396GQ46_MEDTR</name>
<dbReference type="Proteomes" id="UP000265566">
    <property type="component" value="Chromosome 8"/>
</dbReference>
<gene>
    <name evidence="2" type="ORF">MtrunA17_Chr8g0375281</name>
</gene>
<evidence type="ECO:0008006" key="4">
    <source>
        <dbReference type="Google" id="ProtNLM"/>
    </source>
</evidence>